<dbReference type="PIRSF" id="PIRSF006639">
    <property type="entry name" value="UCP006639_pph"/>
    <property type="match status" value="1"/>
</dbReference>
<evidence type="ECO:0000259" key="1">
    <source>
        <dbReference type="Pfam" id="PF03819"/>
    </source>
</evidence>
<dbReference type="Proteomes" id="UP000515922">
    <property type="component" value="Segment"/>
</dbReference>
<name>A0A7G4AW23_9CAUD</name>
<keyword evidence="2" id="KW-0378">Hydrolase</keyword>
<dbReference type="Gene3D" id="1.10.287.1080">
    <property type="entry name" value="MazG-like"/>
    <property type="match status" value="1"/>
</dbReference>
<sequence>MTDISFDAYQLATSETAIYPEANKGTFKAINYCLVGASGEVGEIMNKLGKIIRDNDSEISYEQRKDFTKEVGDVIWFLTRAVDEMGFSMEVVLQENLAKLRSRKERGVLSGSGDNR</sequence>
<feature type="domain" description="NTP pyrophosphohydrolase MazG-like" evidence="1">
    <location>
        <begin position="38"/>
        <end position="105"/>
    </location>
</feature>
<gene>
    <name evidence="2" type="ORF">HUN41_00084</name>
</gene>
<dbReference type="GO" id="GO:0016787">
    <property type="term" value="F:hydrolase activity"/>
    <property type="evidence" value="ECO:0007669"/>
    <property type="project" value="UniProtKB-KW"/>
</dbReference>
<dbReference type="SUPFAM" id="SSF101386">
    <property type="entry name" value="all-alpha NTP pyrophosphatases"/>
    <property type="match status" value="1"/>
</dbReference>
<reference evidence="2 3" key="1">
    <citation type="submission" date="2020-07" db="EMBL/GenBank/DDBJ databases">
        <title>Streptomyces phage Genome sequencing and assembly.</title>
        <authorList>
            <person name="Sharma V."/>
            <person name="Hardy A."/>
            <person name="Frunzke J."/>
        </authorList>
    </citation>
    <scope>NUCLEOTIDE SEQUENCE [LARGE SCALE GENOMIC DNA]</scope>
</reference>
<proteinExistence type="predicted"/>
<accession>A0A7G4AW23</accession>
<keyword evidence="3" id="KW-1185">Reference proteome</keyword>
<organism evidence="2 3">
    <name type="scientific">Streptomyces phage Coruscant</name>
    <dbReference type="NCBI Taxonomy" id="2739834"/>
    <lineage>
        <taxon>Viruses</taxon>
        <taxon>Duplodnaviria</taxon>
        <taxon>Heunggongvirae</taxon>
        <taxon>Uroviricota</taxon>
        <taxon>Caudoviricetes</taxon>
        <taxon>Stanwilliamsviridae</taxon>
        <taxon>Boydwoodruffvirinae</taxon>
        <taxon>Coruscantvirus</taxon>
        <taxon>Coruscantvirus coruscant</taxon>
    </lineage>
</organism>
<dbReference type="InterPro" id="IPR011379">
    <property type="entry name" value="MazG-related_GP37"/>
</dbReference>
<evidence type="ECO:0000313" key="2">
    <source>
        <dbReference type="EMBL" id="QMP84213.1"/>
    </source>
</evidence>
<evidence type="ECO:0000313" key="3">
    <source>
        <dbReference type="Proteomes" id="UP000515922"/>
    </source>
</evidence>
<dbReference type="EMBL" id="MT711976">
    <property type="protein sequence ID" value="QMP84213.1"/>
    <property type="molecule type" value="Genomic_DNA"/>
</dbReference>
<dbReference type="Pfam" id="PF03819">
    <property type="entry name" value="MazG"/>
    <property type="match status" value="1"/>
</dbReference>
<dbReference type="InterPro" id="IPR004518">
    <property type="entry name" value="MazG-like_dom"/>
</dbReference>
<protein>
    <submittedName>
        <fullName evidence="2">MazG-like nucleotide pyrophosphohydrolase</fullName>
    </submittedName>
</protein>
<dbReference type="CDD" id="cd11541">
    <property type="entry name" value="NTP-PPase_u4"/>
    <property type="match status" value="1"/>
</dbReference>